<dbReference type="GO" id="GO:0008841">
    <property type="term" value="F:dihydrofolate synthase activity"/>
    <property type="evidence" value="ECO:0007669"/>
    <property type="project" value="TreeGrafter"/>
</dbReference>
<dbReference type="NCBIfam" id="TIGR01499">
    <property type="entry name" value="folC"/>
    <property type="match status" value="1"/>
</dbReference>
<feature type="domain" description="Mur ligase C-terminal" evidence="12">
    <location>
        <begin position="272"/>
        <end position="398"/>
    </location>
</feature>
<comment type="catalytic activity">
    <reaction evidence="10">
        <text>(6S)-5,6,7,8-tetrahydrofolyl-(gamma-L-Glu)(n) + L-glutamate + ATP = (6S)-5,6,7,8-tetrahydrofolyl-(gamma-L-Glu)(n+1) + ADP + phosphate + H(+)</text>
        <dbReference type="Rhea" id="RHEA:10580"/>
        <dbReference type="Rhea" id="RHEA-COMP:14738"/>
        <dbReference type="Rhea" id="RHEA-COMP:14740"/>
        <dbReference type="ChEBI" id="CHEBI:15378"/>
        <dbReference type="ChEBI" id="CHEBI:29985"/>
        <dbReference type="ChEBI" id="CHEBI:30616"/>
        <dbReference type="ChEBI" id="CHEBI:43474"/>
        <dbReference type="ChEBI" id="CHEBI:141005"/>
        <dbReference type="ChEBI" id="CHEBI:456216"/>
        <dbReference type="EC" id="6.3.2.17"/>
    </reaction>
</comment>
<dbReference type="PATRIC" id="fig|1618350.3.peg.101"/>
<evidence type="ECO:0000256" key="8">
    <source>
        <dbReference type="ARBA" id="ARBA00022842"/>
    </source>
</evidence>
<sequence length="416" mass="47113">MRLERISFFLSLLNNPHQKLKYIHVGGTAGKGSTSFITASILEAVGYKVGLTISPHLQKITERILLNRTPISDDQFIYYVNRLKPVIERVKIEGKWGYPSYFEILIALSFMYFYENKVDIAVIEVGLGGNLDATNVIKPEVSIVTNIGWDHMDWLGNSLVKIATEKAGIIKPSKIAVTGVTQKNIKRVIMDKAKELNADLLVLGKDFKVKKHQNSFDYFFKNTQIKNLKLSLQGDFQITNTVLAITAIKSLSSFNVSDDTIRKALLKLHFPGRLESVNIRDKTFIIDGAHNPMKMKALVSSLKKIFPNQKFPIVISIKKDKDYRKILDLLLPIASEFIVTEFEKVTDTGVKLARKSKEIISYINKIDSNIKVTTTKNAMDTFHAMQRIIDNHILVTGSLYLVGEIREVLGLKWDIR</sequence>
<dbReference type="Pfam" id="PF02875">
    <property type="entry name" value="Mur_ligase_C"/>
    <property type="match status" value="1"/>
</dbReference>
<dbReference type="SUPFAM" id="SSF53623">
    <property type="entry name" value="MurD-like peptide ligases, catalytic domain"/>
    <property type="match status" value="1"/>
</dbReference>
<dbReference type="AlphaFoldDB" id="A0A0G0E4B8"/>
<dbReference type="InterPro" id="IPR036565">
    <property type="entry name" value="Mur-like_cat_sf"/>
</dbReference>
<evidence type="ECO:0000259" key="12">
    <source>
        <dbReference type="Pfam" id="PF02875"/>
    </source>
</evidence>
<comment type="cofactor">
    <cofactor evidence="1">
        <name>Mg(2+)</name>
        <dbReference type="ChEBI" id="CHEBI:18420"/>
    </cofactor>
</comment>
<dbReference type="EC" id="6.3.2.17" evidence="3"/>
<keyword evidence="5" id="KW-0479">Metal-binding</keyword>
<dbReference type="PIRSF" id="PIRSF001563">
    <property type="entry name" value="Folylpolyglu_synth"/>
    <property type="match status" value="1"/>
</dbReference>
<dbReference type="Pfam" id="PF08245">
    <property type="entry name" value="Mur_ligase_M"/>
    <property type="match status" value="1"/>
</dbReference>
<keyword evidence="4 11" id="KW-0436">Ligase</keyword>
<dbReference type="PANTHER" id="PTHR11136:SF0">
    <property type="entry name" value="DIHYDROFOLATE SYNTHETASE-RELATED"/>
    <property type="match status" value="1"/>
</dbReference>
<evidence type="ECO:0000256" key="3">
    <source>
        <dbReference type="ARBA" id="ARBA00013025"/>
    </source>
</evidence>
<dbReference type="InterPro" id="IPR036615">
    <property type="entry name" value="Mur_ligase_C_dom_sf"/>
</dbReference>
<dbReference type="FunFam" id="3.40.1190.10:FF:000011">
    <property type="entry name" value="Folylpolyglutamate synthase/dihydrofolate synthase"/>
    <property type="match status" value="1"/>
</dbReference>
<dbReference type="Proteomes" id="UP000034581">
    <property type="component" value="Unassembled WGS sequence"/>
</dbReference>
<reference evidence="14 15" key="1">
    <citation type="journal article" date="2015" name="Nature">
        <title>rRNA introns, odd ribosomes, and small enigmatic genomes across a large radiation of phyla.</title>
        <authorList>
            <person name="Brown C.T."/>
            <person name="Hug L.A."/>
            <person name="Thomas B.C."/>
            <person name="Sharon I."/>
            <person name="Castelle C.J."/>
            <person name="Singh A."/>
            <person name="Wilkins M.J."/>
            <person name="Williams K.H."/>
            <person name="Banfield J.F."/>
        </authorList>
    </citation>
    <scope>NUCLEOTIDE SEQUENCE [LARGE SCALE GENOMIC DNA]</scope>
</reference>
<dbReference type="InterPro" id="IPR018109">
    <property type="entry name" value="Folylpolyglutamate_synth_CS"/>
</dbReference>
<gene>
    <name evidence="14" type="ORF">UR67_C0001G0094</name>
</gene>
<dbReference type="InterPro" id="IPR001645">
    <property type="entry name" value="Folylpolyglutamate_synth"/>
</dbReference>
<evidence type="ECO:0000256" key="9">
    <source>
        <dbReference type="ARBA" id="ARBA00030592"/>
    </source>
</evidence>
<comment type="similarity">
    <text evidence="2 11">Belongs to the folylpolyglutamate synthase family.</text>
</comment>
<dbReference type="EMBL" id="LBQB01000001">
    <property type="protein sequence ID" value="KKP70185.1"/>
    <property type="molecule type" value="Genomic_DNA"/>
</dbReference>
<dbReference type="Gene3D" id="3.90.190.20">
    <property type="entry name" value="Mur ligase, C-terminal domain"/>
    <property type="match status" value="1"/>
</dbReference>
<name>A0A0G0E4B8_UNCC3</name>
<dbReference type="Gene3D" id="3.40.1190.10">
    <property type="entry name" value="Mur-like, catalytic domain"/>
    <property type="match status" value="1"/>
</dbReference>
<evidence type="ECO:0000256" key="4">
    <source>
        <dbReference type="ARBA" id="ARBA00022598"/>
    </source>
</evidence>
<evidence type="ECO:0000256" key="7">
    <source>
        <dbReference type="ARBA" id="ARBA00022840"/>
    </source>
</evidence>
<proteinExistence type="inferred from homology"/>
<accession>A0A0G0E4B8</accession>
<dbReference type="PROSITE" id="PS01012">
    <property type="entry name" value="FOLYLPOLYGLU_SYNT_2"/>
    <property type="match status" value="1"/>
</dbReference>
<feature type="domain" description="Mur ligase central" evidence="13">
    <location>
        <begin position="25"/>
        <end position="247"/>
    </location>
</feature>
<evidence type="ECO:0000256" key="10">
    <source>
        <dbReference type="ARBA" id="ARBA00047493"/>
    </source>
</evidence>
<organism evidence="14 15">
    <name type="scientific">candidate division CPR3 bacterium GW2011_GWF2_35_18</name>
    <dbReference type="NCBI Taxonomy" id="1618350"/>
    <lineage>
        <taxon>Bacteria</taxon>
        <taxon>Bacteria division CPR3</taxon>
    </lineage>
</organism>
<evidence type="ECO:0000256" key="1">
    <source>
        <dbReference type="ARBA" id="ARBA00001946"/>
    </source>
</evidence>
<evidence type="ECO:0000259" key="13">
    <source>
        <dbReference type="Pfam" id="PF08245"/>
    </source>
</evidence>
<evidence type="ECO:0000256" key="5">
    <source>
        <dbReference type="ARBA" id="ARBA00022723"/>
    </source>
</evidence>
<protein>
    <recommendedName>
        <fullName evidence="3">tetrahydrofolate synthase</fullName>
        <ecNumber evidence="3">6.3.2.17</ecNumber>
    </recommendedName>
    <alternativeName>
        <fullName evidence="9">Tetrahydrofolylpolyglutamate synthase</fullName>
    </alternativeName>
</protein>
<evidence type="ECO:0000256" key="11">
    <source>
        <dbReference type="PIRNR" id="PIRNR001563"/>
    </source>
</evidence>
<evidence type="ECO:0000256" key="6">
    <source>
        <dbReference type="ARBA" id="ARBA00022741"/>
    </source>
</evidence>
<keyword evidence="6 11" id="KW-0547">Nucleotide-binding</keyword>
<keyword evidence="7 11" id="KW-0067">ATP-binding</keyword>
<dbReference type="SUPFAM" id="SSF53244">
    <property type="entry name" value="MurD-like peptide ligases, peptide-binding domain"/>
    <property type="match status" value="1"/>
</dbReference>
<dbReference type="GO" id="GO:0005524">
    <property type="term" value="F:ATP binding"/>
    <property type="evidence" value="ECO:0007669"/>
    <property type="project" value="UniProtKB-KW"/>
</dbReference>
<dbReference type="InterPro" id="IPR013221">
    <property type="entry name" value="Mur_ligase_cen"/>
</dbReference>
<dbReference type="GO" id="GO:0005737">
    <property type="term" value="C:cytoplasm"/>
    <property type="evidence" value="ECO:0007669"/>
    <property type="project" value="TreeGrafter"/>
</dbReference>
<evidence type="ECO:0000313" key="15">
    <source>
        <dbReference type="Proteomes" id="UP000034581"/>
    </source>
</evidence>
<keyword evidence="8" id="KW-0460">Magnesium</keyword>
<dbReference type="GO" id="GO:0004326">
    <property type="term" value="F:tetrahydrofolylpolyglutamate synthase activity"/>
    <property type="evidence" value="ECO:0007669"/>
    <property type="project" value="UniProtKB-EC"/>
</dbReference>
<evidence type="ECO:0000256" key="2">
    <source>
        <dbReference type="ARBA" id="ARBA00008276"/>
    </source>
</evidence>
<evidence type="ECO:0000313" key="14">
    <source>
        <dbReference type="EMBL" id="KKP70185.1"/>
    </source>
</evidence>
<dbReference type="PANTHER" id="PTHR11136">
    <property type="entry name" value="FOLYLPOLYGLUTAMATE SYNTHASE-RELATED"/>
    <property type="match status" value="1"/>
</dbReference>
<comment type="caution">
    <text evidence="14">The sequence shown here is derived from an EMBL/GenBank/DDBJ whole genome shotgun (WGS) entry which is preliminary data.</text>
</comment>
<dbReference type="InterPro" id="IPR004101">
    <property type="entry name" value="Mur_ligase_C"/>
</dbReference>
<dbReference type="GO" id="GO:0046872">
    <property type="term" value="F:metal ion binding"/>
    <property type="evidence" value="ECO:0007669"/>
    <property type="project" value="UniProtKB-KW"/>
</dbReference>
<dbReference type="STRING" id="1618350.UR67_C0001G0094"/>